<dbReference type="RefSeq" id="XP_068138852.1">
    <property type="nucleotide sequence ID" value="XM_068282751.1"/>
</dbReference>
<reference evidence="1 2" key="1">
    <citation type="journal article" date="2016" name="PLoS ONE">
        <title>Sequence Assembly of Yarrowia lipolytica Strain W29/CLIB89 Shows Transposable Element Diversity.</title>
        <authorList>
            <person name="Magnan C."/>
            <person name="Yu J."/>
            <person name="Chang I."/>
            <person name="Jahn E."/>
            <person name="Kanomata Y."/>
            <person name="Wu J."/>
            <person name="Zeller M."/>
            <person name="Oakes M."/>
            <person name="Baldi P."/>
            <person name="Sandmeyer S."/>
        </authorList>
    </citation>
    <scope>NUCLEOTIDE SEQUENCE [LARGE SCALE GENOMIC DNA]</scope>
    <source>
        <strain evidence="2">CLIB89(W29)</strain>
    </source>
</reference>
<dbReference type="VEuPathDB" id="FungiDB:YALI1_D22145g"/>
<name>A0A1D8NF12_YARLL</name>
<accession>A0A1D8NF12</accession>
<dbReference type="AlphaFoldDB" id="A0A1D8NF12"/>
<evidence type="ECO:0000313" key="2">
    <source>
        <dbReference type="Proteomes" id="UP000182444"/>
    </source>
</evidence>
<dbReference type="Proteomes" id="UP000182444">
    <property type="component" value="Chromosome 1D"/>
</dbReference>
<evidence type="ECO:0000313" key="1">
    <source>
        <dbReference type="EMBL" id="AOW04225.1"/>
    </source>
</evidence>
<protein>
    <submittedName>
        <fullName evidence="1">Uncharacterized protein</fullName>
    </submittedName>
</protein>
<gene>
    <name evidence="1" type="ORF">YALI1_D22145g</name>
</gene>
<proteinExistence type="predicted"/>
<sequence length="192" mass="21395">MSLLGLYPLLAYEDCFFQSNTPLFQKKLLYLNATTVQGEYECTKRSTVDSTSGYFLLRPFVKLSSYLLRLILTRNKTSAKTGKPSSSSSPDPEALPRILVWTHVIYDSACTTCSYPKPLITCHNWPLRSSHAPNSDNGRHWSKATERVQTNALLALDSLTPSVIRQSRRSSVGLGWLLDQLTVVYGCKVGSA</sequence>
<dbReference type="EMBL" id="CP017556">
    <property type="protein sequence ID" value="AOW04225.1"/>
    <property type="molecule type" value="Genomic_DNA"/>
</dbReference>
<dbReference type="GeneID" id="94583366"/>
<organism evidence="1 2">
    <name type="scientific">Yarrowia lipolytica</name>
    <name type="common">Candida lipolytica</name>
    <dbReference type="NCBI Taxonomy" id="4952"/>
    <lineage>
        <taxon>Eukaryota</taxon>
        <taxon>Fungi</taxon>
        <taxon>Dikarya</taxon>
        <taxon>Ascomycota</taxon>
        <taxon>Saccharomycotina</taxon>
        <taxon>Dipodascomycetes</taxon>
        <taxon>Dipodascales</taxon>
        <taxon>Dipodascales incertae sedis</taxon>
        <taxon>Yarrowia</taxon>
    </lineage>
</organism>